<comment type="caution">
    <text evidence="1">The sequence shown here is derived from an EMBL/GenBank/DDBJ whole genome shotgun (WGS) entry which is preliminary data.</text>
</comment>
<protein>
    <submittedName>
        <fullName evidence="1">Uncharacterized protein</fullName>
    </submittedName>
</protein>
<gene>
    <name evidence="1" type="ORF">GFL91_13855</name>
</gene>
<accession>A0A8I2GQ36</accession>
<organism evidence="1 2">
    <name type="scientific">Rhizobium leguminosarum bv. viciae</name>
    <dbReference type="NCBI Taxonomy" id="387"/>
    <lineage>
        <taxon>Bacteria</taxon>
        <taxon>Pseudomonadati</taxon>
        <taxon>Pseudomonadota</taxon>
        <taxon>Alphaproteobacteria</taxon>
        <taxon>Hyphomicrobiales</taxon>
        <taxon>Rhizobiaceae</taxon>
        <taxon>Rhizobium/Agrobacterium group</taxon>
        <taxon>Rhizobium</taxon>
    </lineage>
</organism>
<dbReference type="EMBL" id="WIEZ01000007">
    <property type="protein sequence ID" value="NKM46056.1"/>
    <property type="molecule type" value="Genomic_DNA"/>
</dbReference>
<evidence type="ECO:0000313" key="2">
    <source>
        <dbReference type="Proteomes" id="UP000662259"/>
    </source>
</evidence>
<dbReference type="AlphaFoldDB" id="A0A8I2GQ36"/>
<reference evidence="1" key="1">
    <citation type="submission" date="2019-10" db="EMBL/GenBank/DDBJ databases">
        <title>Rhizobium leguminosarum symbiovar viciae collection.</title>
        <authorList>
            <person name="Boivin S."/>
            <person name="Lepetit M."/>
        </authorList>
    </citation>
    <scope>NUCLEOTIDE SEQUENCE</scope>
    <source>
        <strain evidence="1">L143</strain>
    </source>
</reference>
<dbReference type="Proteomes" id="UP000662259">
    <property type="component" value="Unassembled WGS sequence"/>
</dbReference>
<dbReference type="RefSeq" id="WP_168276288.1">
    <property type="nucleotide sequence ID" value="NZ_WIEZ01000007.1"/>
</dbReference>
<proteinExistence type="predicted"/>
<name>A0A8I2GQ36_RHILV</name>
<sequence>MYFHPEEIRDHVSELDLAYLSNKNVGGRSSRDGFIFEVRAAAYELLRICSAVVKGDKGPSGGAVSAQVLSFIDDFAISEDGRIRWFEMKSGKDVEWLTGKRPVGRNFAKQIALDGRLGKEAEYTLVVSTTQHRRVLDERPETLSRVVVSPFPTTITIAALEQVRPGILEEAAALFGGDWKDALSDRGFESFLVFDDKRTKAFNAFRSFTGVFNAMESAKSYRFAWVMASADGVVARIARWTDEEITGEALEILHDLQGVEFFVDKGRVRAIVEERVPVDLHVVLGDITGDIFVRELVKKPPQCFDDVWNLARGILDDVSNANGL</sequence>
<evidence type="ECO:0000313" key="1">
    <source>
        <dbReference type="EMBL" id="NKM46056.1"/>
    </source>
</evidence>